<organism evidence="3 4">
    <name type="scientific">Lacticaseibacillus brantae DSM 23927</name>
    <dbReference type="NCBI Taxonomy" id="1423727"/>
    <lineage>
        <taxon>Bacteria</taxon>
        <taxon>Bacillati</taxon>
        <taxon>Bacillota</taxon>
        <taxon>Bacilli</taxon>
        <taxon>Lactobacillales</taxon>
        <taxon>Lactobacillaceae</taxon>
        <taxon>Lacticaseibacillus</taxon>
    </lineage>
</organism>
<evidence type="ECO:0000256" key="2">
    <source>
        <dbReference type="HAMAP-Rule" id="MF_01448"/>
    </source>
</evidence>
<comment type="similarity">
    <text evidence="1 2">Belongs to the UPF0473 family.</text>
</comment>
<dbReference type="AlphaFoldDB" id="A0A0R2B522"/>
<dbReference type="STRING" id="1423727.FC34_GL001662"/>
<reference evidence="3 4" key="1">
    <citation type="journal article" date="2015" name="Genome Announc.">
        <title>Expanding the biotechnology potential of lactobacilli through comparative genomics of 213 strains and associated genera.</title>
        <authorList>
            <person name="Sun Z."/>
            <person name="Harris H.M."/>
            <person name="McCann A."/>
            <person name="Guo C."/>
            <person name="Argimon S."/>
            <person name="Zhang W."/>
            <person name="Yang X."/>
            <person name="Jeffery I.B."/>
            <person name="Cooney J.C."/>
            <person name="Kagawa T.F."/>
            <person name="Liu W."/>
            <person name="Song Y."/>
            <person name="Salvetti E."/>
            <person name="Wrobel A."/>
            <person name="Rasinkangas P."/>
            <person name="Parkhill J."/>
            <person name="Rea M.C."/>
            <person name="O'Sullivan O."/>
            <person name="Ritari J."/>
            <person name="Douillard F.P."/>
            <person name="Paul Ross R."/>
            <person name="Yang R."/>
            <person name="Briner A.E."/>
            <person name="Felis G.E."/>
            <person name="de Vos W.M."/>
            <person name="Barrangou R."/>
            <person name="Klaenhammer T.R."/>
            <person name="Caufield P.W."/>
            <person name="Cui Y."/>
            <person name="Zhang H."/>
            <person name="O'Toole P.W."/>
        </authorList>
    </citation>
    <scope>NUCLEOTIDE SEQUENCE [LARGE SCALE GENOMIC DNA]</scope>
    <source>
        <strain evidence="3 4">DSM 23927</strain>
    </source>
</reference>
<evidence type="ECO:0000313" key="4">
    <source>
        <dbReference type="Proteomes" id="UP000051672"/>
    </source>
</evidence>
<proteinExistence type="inferred from homology"/>
<dbReference type="Proteomes" id="UP000051672">
    <property type="component" value="Unassembled WGS sequence"/>
</dbReference>
<dbReference type="PANTHER" id="PTHR40066">
    <property type="entry name" value="UPF0473 PROTEIN CBO2561/CLC_2432"/>
    <property type="match status" value="1"/>
</dbReference>
<dbReference type="PANTHER" id="PTHR40066:SF1">
    <property type="entry name" value="UPF0473 PROTEIN CBO2561_CLC_2432"/>
    <property type="match status" value="1"/>
</dbReference>
<keyword evidence="4" id="KW-1185">Reference proteome</keyword>
<dbReference type="InterPro" id="IPR009711">
    <property type="entry name" value="UPF0473"/>
</dbReference>
<gene>
    <name evidence="3" type="ORF">FC34_GL001662</name>
</gene>
<dbReference type="OrthoDB" id="2086132at2"/>
<dbReference type="PATRIC" id="fig|1423727.3.peg.1684"/>
<dbReference type="EMBL" id="AYZQ01000004">
    <property type="protein sequence ID" value="KRM71547.1"/>
    <property type="molecule type" value="Genomic_DNA"/>
</dbReference>
<name>A0A0R2B522_9LACO</name>
<dbReference type="HAMAP" id="MF_01448">
    <property type="entry name" value="UPF0473"/>
    <property type="match status" value="1"/>
</dbReference>
<accession>A0A0R2B522</accession>
<dbReference type="RefSeq" id="WP_057894933.1">
    <property type="nucleotide sequence ID" value="NZ_AYZQ01000004.1"/>
</dbReference>
<dbReference type="NCBIfam" id="NF010215">
    <property type="entry name" value="PRK13678.1-2"/>
    <property type="match status" value="1"/>
</dbReference>
<dbReference type="NCBIfam" id="NF010217">
    <property type="entry name" value="PRK13678.1-4"/>
    <property type="match status" value="1"/>
</dbReference>
<evidence type="ECO:0000256" key="1">
    <source>
        <dbReference type="ARBA" id="ARBA00008439"/>
    </source>
</evidence>
<protein>
    <recommendedName>
        <fullName evidence="2">UPF0473 protein FC34_GL001662</fullName>
    </recommendedName>
</protein>
<sequence length="106" mass="12090">MADEHIQPGEDEQLITLVDDKGNEELYQVLFTFDSEDYGKSYVLLYPQSADDDDELEIQAFSFTPDTNGDASQGDLYPIEDDAEWDMIEEVLNTFLADDDSHLDDK</sequence>
<comment type="caution">
    <text evidence="3">The sequence shown here is derived from an EMBL/GenBank/DDBJ whole genome shotgun (WGS) entry which is preliminary data.</text>
</comment>
<evidence type="ECO:0000313" key="3">
    <source>
        <dbReference type="EMBL" id="KRM71547.1"/>
    </source>
</evidence>
<dbReference type="Pfam" id="PF06949">
    <property type="entry name" value="DUF1292"/>
    <property type="match status" value="1"/>
</dbReference>